<proteinExistence type="predicted"/>
<keyword evidence="3" id="KW-1185">Reference proteome</keyword>
<dbReference type="GO" id="GO:0005782">
    <property type="term" value="C:peroxisomal matrix"/>
    <property type="evidence" value="ECO:0007669"/>
    <property type="project" value="TreeGrafter"/>
</dbReference>
<dbReference type="GO" id="GO:0005759">
    <property type="term" value="C:mitochondrial matrix"/>
    <property type="evidence" value="ECO:0007669"/>
    <property type="project" value="TreeGrafter"/>
</dbReference>
<dbReference type="InterPro" id="IPR038917">
    <property type="entry name" value="Malonyl_CoA_deC"/>
</dbReference>
<evidence type="ECO:0000313" key="4">
    <source>
        <dbReference type="WBParaSite" id="nRc.2.0.1.t17990-RA"/>
    </source>
</evidence>
<dbReference type="GO" id="GO:0006085">
    <property type="term" value="P:acetyl-CoA biosynthetic process"/>
    <property type="evidence" value="ECO:0007669"/>
    <property type="project" value="TreeGrafter"/>
</dbReference>
<dbReference type="AlphaFoldDB" id="A0A915IX56"/>
<dbReference type="InterPro" id="IPR038351">
    <property type="entry name" value="MCD_N_sf"/>
</dbReference>
<sequence>VLYDLFCSEYELLDGKNVEYEKIAILRYLYSMHGYQKNEILSSINTCLDSQNDDHQFILAADRLHNIASCPTYVNFLRNVGHLKRGVKFLVSLRADVLHYLSLDRTDNEQGFQVPQNDITSLKILNGHLLHILCTWFNPGQLYIKPIMWSSSCELVEKIAKYEAVHRFKSWSDAKKRLGPYRRCFTLMHPSMKEEPLILLYVALTKNIECRVKDITDHNISVDEVEDESKINTAMFYSISSTQKGSEVPIRLSRLHGVDLGNIIIKLVAKELAYEFPKLTLFCTLSPIPQFNSWLCSEINLILKSRNSQRQGISKLLHQNFDGSQTKLERFKQSLTNLDWISDSRNVDHYRSILMQSCAHYIFKVKRRGLAYDPVGKAYMLKKG</sequence>
<dbReference type="InterPro" id="IPR042303">
    <property type="entry name" value="Malonyl_CoA_deC_C_sf"/>
</dbReference>
<dbReference type="Gene3D" id="3.40.630.150">
    <property type="entry name" value="Malonyl-CoA decarboxylase, catalytic domain"/>
    <property type="match status" value="1"/>
</dbReference>
<dbReference type="Pfam" id="PF05292">
    <property type="entry name" value="MCD"/>
    <property type="match status" value="1"/>
</dbReference>
<feature type="domain" description="Malonyl-CoA decarboxylase C-terminal" evidence="1">
    <location>
        <begin position="140"/>
        <end position="377"/>
    </location>
</feature>
<accession>A0A915IX56</accession>
<dbReference type="PANTHER" id="PTHR28641:SF1">
    <property type="entry name" value="MALONYL-COA DECARBOXYLASE, MITOCHONDRIAL"/>
    <property type="match status" value="1"/>
</dbReference>
<dbReference type="PANTHER" id="PTHR28641">
    <property type="match status" value="1"/>
</dbReference>
<dbReference type="Gene3D" id="1.20.140.90">
    <property type="entry name" value="Malonyl-CoA decarboxylase, oligemerization domain"/>
    <property type="match status" value="1"/>
</dbReference>
<dbReference type="GO" id="GO:0006633">
    <property type="term" value="P:fatty acid biosynthetic process"/>
    <property type="evidence" value="ECO:0007669"/>
    <property type="project" value="InterPro"/>
</dbReference>
<dbReference type="InterPro" id="IPR035372">
    <property type="entry name" value="MCD_N"/>
</dbReference>
<organism evidence="3 4">
    <name type="scientific">Romanomermis culicivorax</name>
    <name type="common">Nematode worm</name>
    <dbReference type="NCBI Taxonomy" id="13658"/>
    <lineage>
        <taxon>Eukaryota</taxon>
        <taxon>Metazoa</taxon>
        <taxon>Ecdysozoa</taxon>
        <taxon>Nematoda</taxon>
        <taxon>Enoplea</taxon>
        <taxon>Dorylaimia</taxon>
        <taxon>Mermithida</taxon>
        <taxon>Mermithoidea</taxon>
        <taxon>Mermithidae</taxon>
        <taxon>Romanomermis</taxon>
    </lineage>
</organism>
<reference evidence="4" key="1">
    <citation type="submission" date="2022-11" db="UniProtKB">
        <authorList>
            <consortium name="WormBaseParasite"/>
        </authorList>
    </citation>
    <scope>IDENTIFICATION</scope>
</reference>
<protein>
    <submittedName>
        <fullName evidence="4">Malonyl-CoA decarboxylase</fullName>
    </submittedName>
</protein>
<feature type="domain" description="Malonyl-CoA decarboxylase N-terminal" evidence="2">
    <location>
        <begin position="47"/>
        <end position="137"/>
    </location>
</feature>
<evidence type="ECO:0000259" key="1">
    <source>
        <dbReference type="Pfam" id="PF05292"/>
    </source>
</evidence>
<evidence type="ECO:0000313" key="3">
    <source>
        <dbReference type="Proteomes" id="UP000887565"/>
    </source>
</evidence>
<dbReference type="Pfam" id="PF17408">
    <property type="entry name" value="MCD_N"/>
    <property type="match status" value="1"/>
</dbReference>
<dbReference type="Proteomes" id="UP000887565">
    <property type="component" value="Unplaced"/>
</dbReference>
<dbReference type="GO" id="GO:0050080">
    <property type="term" value="F:malonyl-CoA decarboxylase activity"/>
    <property type="evidence" value="ECO:0007669"/>
    <property type="project" value="InterPro"/>
</dbReference>
<dbReference type="WBParaSite" id="nRc.2.0.1.t17990-RA">
    <property type="protein sequence ID" value="nRc.2.0.1.t17990-RA"/>
    <property type="gene ID" value="nRc.2.0.1.g17990"/>
</dbReference>
<dbReference type="InterPro" id="IPR007956">
    <property type="entry name" value="Malonyl_CoA_deC_C"/>
</dbReference>
<dbReference type="GO" id="GO:2001294">
    <property type="term" value="P:malonyl-CoA catabolic process"/>
    <property type="evidence" value="ECO:0007669"/>
    <property type="project" value="TreeGrafter"/>
</dbReference>
<name>A0A915IX56_ROMCU</name>
<dbReference type="OMA" id="PIDWSTP"/>
<evidence type="ECO:0000259" key="2">
    <source>
        <dbReference type="Pfam" id="PF17408"/>
    </source>
</evidence>